<accession>A0A9P3G769</accession>
<dbReference type="OrthoDB" id="3156891at2759"/>
<dbReference type="Pfam" id="PF01419">
    <property type="entry name" value="Jacalin"/>
    <property type="match status" value="1"/>
</dbReference>
<dbReference type="SUPFAM" id="SSF51101">
    <property type="entry name" value="Mannose-binding lectins"/>
    <property type="match status" value="1"/>
</dbReference>
<comment type="similarity">
    <text evidence="1">Belongs to the fungal fucose-specific lectin family.</text>
</comment>
<comment type="caution">
    <text evidence="3">The sequence shown here is derived from an EMBL/GenBank/DDBJ whole genome shotgun (WGS) entry which is preliminary data.</text>
</comment>
<dbReference type="Gene3D" id="2.120.10.70">
    <property type="entry name" value="Fucose-specific lectin"/>
    <property type="match status" value="1"/>
</dbReference>
<organism evidence="3 4">
    <name type="scientific">Phanerochaete sordida</name>
    <dbReference type="NCBI Taxonomy" id="48140"/>
    <lineage>
        <taxon>Eukaryota</taxon>
        <taxon>Fungi</taxon>
        <taxon>Dikarya</taxon>
        <taxon>Basidiomycota</taxon>
        <taxon>Agaricomycotina</taxon>
        <taxon>Agaricomycetes</taxon>
        <taxon>Polyporales</taxon>
        <taxon>Phanerochaetaceae</taxon>
        <taxon>Phanerochaete</taxon>
    </lineage>
</organism>
<protein>
    <recommendedName>
        <fullName evidence="2">Jacalin-type lectin domain-containing protein</fullName>
    </recommendedName>
</protein>
<name>A0A9P3G769_9APHY</name>
<evidence type="ECO:0000313" key="4">
    <source>
        <dbReference type="Proteomes" id="UP000703269"/>
    </source>
</evidence>
<dbReference type="EMBL" id="BPQB01000017">
    <property type="protein sequence ID" value="GJE90558.1"/>
    <property type="molecule type" value="Genomic_DNA"/>
</dbReference>
<dbReference type="InterPro" id="IPR036404">
    <property type="entry name" value="Jacalin-like_lectin_dom_sf"/>
</dbReference>
<proteinExistence type="inferred from homology"/>
<dbReference type="InterPro" id="IPR001229">
    <property type="entry name" value="Jacalin-like_lectin_dom"/>
</dbReference>
<dbReference type="SUPFAM" id="SSF89372">
    <property type="entry name" value="Fucose-specific lectin"/>
    <property type="match status" value="1"/>
</dbReference>
<dbReference type="Gene3D" id="2.100.10.30">
    <property type="entry name" value="Jacalin-like lectin domain"/>
    <property type="match status" value="1"/>
</dbReference>
<reference evidence="3 4" key="1">
    <citation type="submission" date="2021-08" db="EMBL/GenBank/DDBJ databases">
        <title>Draft Genome Sequence of Phanerochaete sordida strain YK-624.</title>
        <authorList>
            <person name="Mori T."/>
            <person name="Dohra H."/>
            <person name="Suzuki T."/>
            <person name="Kawagishi H."/>
            <person name="Hirai H."/>
        </authorList>
    </citation>
    <scope>NUCLEOTIDE SEQUENCE [LARGE SCALE GENOMIC DNA]</scope>
    <source>
        <strain evidence="3 4">YK-624</strain>
    </source>
</reference>
<gene>
    <name evidence="3" type="ORF">PsYK624_067010</name>
</gene>
<dbReference type="Proteomes" id="UP000703269">
    <property type="component" value="Unassembled WGS sequence"/>
</dbReference>
<dbReference type="AlphaFoldDB" id="A0A9P3G769"/>
<dbReference type="InterPro" id="IPR012475">
    <property type="entry name" value="Fungal_lectin"/>
</dbReference>
<sequence length="834" mass="90625">MALPHKTVTLTAGRHLADIRCYRKAPGGDVSYAPLDLNQGFLESSLQPAFKPKDVEWSAFGIKCDWDNNSSLCSVTWGPNNWSLFYQDKQESLRELHVPNDGKKPVPTALRLPGAKIGTNIAAATGLSGGRASLLFFQGKDGLIRCCAIDDKRQSAGTSVVAVANVKGAPLTSIGACVDNDSVRVYFQDAQYSIQEASMNTEGEWTLAKEPLSKGNSACSLNIISGSSVADSHSDVRVYVQHSEGIVTEYRRTPRGWDSSELQTSIKPLKNASIVAVFAASQTYRAGVLWIGEDNRLYIIDYRSDAKRKQPQALVRLLLPGAEVEDRPEGTQRILGPAGDHGSAGAATIDDKIVTVPHYRPPKVVKTVRMSISAHVNSIKIVYDDGTDNGIGGRVAGAEKSFELVEGEYVTHVWYSGNGPECLRGVLFGTSNGRTSGWFGSGAGPYEVLNKDKHVLLDLRRITTDNRLNASLEADWAEFTPTSNTAKFEDRYNDLHNSFLQFQAALAKLKNSANDIEAVSTEAAAVSLIELVENVEILGEGESNMANAQVVYTTQRKKRNDETLVRCRQSVKDAQAQLEALAQELAPLAGALDTAGAKRREEGEELFRNLGKLKEDIAAYQTELTTLCEGLAKKERRWTAEKGEAQQAASVQMASLKKIMVENGVALTVPAENTPAACLTWLGTLDPEAVRDPIASPRVGELERTQSRIQHIESHIGFLQQNQKTLSAQVEQLGKLPVAAVIKTLRELIDGLHNVQPGKNVAIKDAIALMTLAQKLAALLGTIHDASKSETFAKVLVEVLGPLVENTQFKWSDPNGAHLLQVSKDIRKRGNSGE</sequence>
<keyword evidence="4" id="KW-1185">Reference proteome</keyword>
<evidence type="ECO:0000313" key="3">
    <source>
        <dbReference type="EMBL" id="GJE90558.1"/>
    </source>
</evidence>
<dbReference type="Pfam" id="PF07938">
    <property type="entry name" value="Fungal_lectin"/>
    <property type="match status" value="1"/>
</dbReference>
<feature type="domain" description="Jacalin-type lectin" evidence="2">
    <location>
        <begin position="356"/>
        <end position="445"/>
    </location>
</feature>
<evidence type="ECO:0000256" key="1">
    <source>
        <dbReference type="ARBA" id="ARBA00009042"/>
    </source>
</evidence>
<evidence type="ECO:0000259" key="2">
    <source>
        <dbReference type="Pfam" id="PF01419"/>
    </source>
</evidence>